<feature type="transmembrane region" description="Helical" evidence="5">
    <location>
        <begin position="21"/>
        <end position="38"/>
    </location>
</feature>
<dbReference type="Proteomes" id="UP000316626">
    <property type="component" value="Unassembled WGS sequence"/>
</dbReference>
<evidence type="ECO:0000313" key="8">
    <source>
        <dbReference type="Proteomes" id="UP000316626"/>
    </source>
</evidence>
<protein>
    <submittedName>
        <fullName evidence="7">ABC transporter permease</fullName>
    </submittedName>
</protein>
<dbReference type="GO" id="GO:0140359">
    <property type="term" value="F:ABC-type transporter activity"/>
    <property type="evidence" value="ECO:0007669"/>
    <property type="project" value="InterPro"/>
</dbReference>
<feature type="transmembrane region" description="Helical" evidence="5">
    <location>
        <begin position="92"/>
        <end position="116"/>
    </location>
</feature>
<accession>A0A544TU80</accession>
<comment type="caution">
    <text evidence="7">The sequence shown here is derived from an EMBL/GenBank/DDBJ whole genome shotgun (WGS) entry which is preliminary data.</text>
</comment>
<dbReference type="Pfam" id="PF12698">
    <property type="entry name" value="ABC2_membrane_3"/>
    <property type="match status" value="1"/>
</dbReference>
<dbReference type="RefSeq" id="WP_142641535.1">
    <property type="nucleotide sequence ID" value="NZ_VDGI01000003.1"/>
</dbReference>
<evidence type="ECO:0000256" key="3">
    <source>
        <dbReference type="ARBA" id="ARBA00022989"/>
    </source>
</evidence>
<dbReference type="OrthoDB" id="3182222at2"/>
<gene>
    <name evidence="7" type="ORF">FG384_05265</name>
</gene>
<evidence type="ECO:0000313" key="7">
    <source>
        <dbReference type="EMBL" id="TQR21004.1"/>
    </source>
</evidence>
<sequence>MTFSWKRVNAIFQKDLKDFSRNLAVSVVVFLPLILALFNGRAGENTITGHFMTINIAFTLIATYVQCCLIAEEKEKNTLRGLMLSPANTLEILAGKSLLSFVLTIIVIFFSAYLSGYNPPNIWMISMAIILSSIFYIGLGTLLGLVAKSVMDSSVIVLPVIGIFSIGSFVLLLVDKYPILKIAEYLPNVQLIELAEKIEVGAEFSEVLSNLGIISIWVIAVILLTIVVYRKRMVD</sequence>
<dbReference type="InterPro" id="IPR013525">
    <property type="entry name" value="ABC2_TM"/>
</dbReference>
<evidence type="ECO:0000256" key="5">
    <source>
        <dbReference type="SAM" id="Phobius"/>
    </source>
</evidence>
<keyword evidence="3 5" id="KW-1133">Transmembrane helix</keyword>
<dbReference type="GO" id="GO:0016020">
    <property type="term" value="C:membrane"/>
    <property type="evidence" value="ECO:0007669"/>
    <property type="project" value="UniProtKB-SubCell"/>
</dbReference>
<feature type="transmembrane region" description="Helical" evidence="5">
    <location>
        <begin position="50"/>
        <end position="71"/>
    </location>
</feature>
<dbReference type="EMBL" id="VDGI01000003">
    <property type="protein sequence ID" value="TQR21004.1"/>
    <property type="molecule type" value="Genomic_DNA"/>
</dbReference>
<organism evidence="7 8">
    <name type="scientific">Psychrobacillus vulpis</name>
    <dbReference type="NCBI Taxonomy" id="2325572"/>
    <lineage>
        <taxon>Bacteria</taxon>
        <taxon>Bacillati</taxon>
        <taxon>Bacillota</taxon>
        <taxon>Bacilli</taxon>
        <taxon>Bacillales</taxon>
        <taxon>Bacillaceae</taxon>
        <taxon>Psychrobacillus</taxon>
    </lineage>
</organism>
<feature type="transmembrane region" description="Helical" evidence="5">
    <location>
        <begin position="122"/>
        <end position="143"/>
    </location>
</feature>
<evidence type="ECO:0000256" key="4">
    <source>
        <dbReference type="ARBA" id="ARBA00023136"/>
    </source>
</evidence>
<comment type="subcellular location">
    <subcellularLocation>
        <location evidence="1">Membrane</location>
        <topology evidence="1">Multi-pass membrane protein</topology>
    </subcellularLocation>
</comment>
<proteinExistence type="predicted"/>
<dbReference type="AlphaFoldDB" id="A0A544TU80"/>
<feature type="domain" description="ABC-2 type transporter transmembrane" evidence="6">
    <location>
        <begin position="49"/>
        <end position="226"/>
    </location>
</feature>
<evidence type="ECO:0000259" key="6">
    <source>
        <dbReference type="Pfam" id="PF12698"/>
    </source>
</evidence>
<dbReference type="PANTHER" id="PTHR43471:SF1">
    <property type="entry name" value="ABC TRANSPORTER PERMEASE PROTEIN NOSY-RELATED"/>
    <property type="match status" value="1"/>
</dbReference>
<evidence type="ECO:0000256" key="1">
    <source>
        <dbReference type="ARBA" id="ARBA00004141"/>
    </source>
</evidence>
<keyword evidence="2 5" id="KW-0812">Transmembrane</keyword>
<name>A0A544TU80_9BACI</name>
<evidence type="ECO:0000256" key="2">
    <source>
        <dbReference type="ARBA" id="ARBA00022692"/>
    </source>
</evidence>
<reference evidence="7 8" key="1">
    <citation type="submission" date="2019-06" db="EMBL/GenBank/DDBJ databases">
        <title>Psychrobacillus vulpis sp. nov., a new species isolated from feces of a red fox that inhabits in The Tablas de Daimiel Natural Park, Albacete, Spain.</title>
        <authorList>
            <person name="Rodriguez M."/>
            <person name="Reina J.C."/>
            <person name="Bejar V."/>
            <person name="Llamas I."/>
        </authorList>
    </citation>
    <scope>NUCLEOTIDE SEQUENCE [LARGE SCALE GENOMIC DNA]</scope>
    <source>
        <strain evidence="7 8">Z8</strain>
    </source>
</reference>
<keyword evidence="8" id="KW-1185">Reference proteome</keyword>
<feature type="transmembrane region" description="Helical" evidence="5">
    <location>
        <begin position="207"/>
        <end position="229"/>
    </location>
</feature>
<dbReference type="PANTHER" id="PTHR43471">
    <property type="entry name" value="ABC TRANSPORTER PERMEASE"/>
    <property type="match status" value="1"/>
</dbReference>
<keyword evidence="4 5" id="KW-0472">Membrane</keyword>
<feature type="transmembrane region" description="Helical" evidence="5">
    <location>
        <begin position="155"/>
        <end position="174"/>
    </location>
</feature>